<organism evidence="1 2">
    <name type="scientific">Polaromonas vacuolata</name>
    <dbReference type="NCBI Taxonomy" id="37448"/>
    <lineage>
        <taxon>Bacteria</taxon>
        <taxon>Pseudomonadati</taxon>
        <taxon>Pseudomonadota</taxon>
        <taxon>Betaproteobacteria</taxon>
        <taxon>Burkholderiales</taxon>
        <taxon>Comamonadaceae</taxon>
        <taxon>Polaromonas</taxon>
    </lineage>
</organism>
<gene>
    <name evidence="1" type="primary">bioF_1</name>
    <name evidence="1" type="ORF">HC248_02428</name>
</gene>
<dbReference type="RefSeq" id="WP_168922674.1">
    <property type="nucleotide sequence ID" value="NZ_CP051461.1"/>
</dbReference>
<evidence type="ECO:0000313" key="2">
    <source>
        <dbReference type="Proteomes" id="UP000502041"/>
    </source>
</evidence>
<dbReference type="KEGG" id="pvac:HC248_02428"/>
<dbReference type="Gene3D" id="3.40.640.10">
    <property type="entry name" value="Type I PLP-dependent aspartate aminotransferase-like (Major domain)"/>
    <property type="match status" value="1"/>
</dbReference>
<evidence type="ECO:0000313" key="1">
    <source>
        <dbReference type="EMBL" id="QJC57112.1"/>
    </source>
</evidence>
<dbReference type="AlphaFoldDB" id="A0A6H2HB57"/>
<keyword evidence="2" id="KW-1185">Reference proteome</keyword>
<dbReference type="EC" id="2.3.1.47" evidence="1"/>
<dbReference type="Gene3D" id="3.90.1150.10">
    <property type="entry name" value="Aspartate Aminotransferase, domain 1"/>
    <property type="match status" value="1"/>
</dbReference>
<name>A0A6H2HB57_9BURK</name>
<dbReference type="Proteomes" id="UP000502041">
    <property type="component" value="Chromosome"/>
</dbReference>
<dbReference type="EMBL" id="CP051461">
    <property type="protein sequence ID" value="QJC57112.1"/>
    <property type="molecule type" value="Genomic_DNA"/>
</dbReference>
<accession>A0A6H2HB57</accession>
<proteinExistence type="predicted"/>
<keyword evidence="1" id="KW-0012">Acyltransferase</keyword>
<dbReference type="GO" id="GO:0008710">
    <property type="term" value="F:8-amino-7-oxononanoate synthase activity"/>
    <property type="evidence" value="ECO:0007669"/>
    <property type="project" value="UniProtKB-EC"/>
</dbReference>
<sequence length="102" mass="11271">MKTQTVLGKRIKDRNFAAAYTNIAQGRKSGISHLCADNQASFLPHIYMNEKDIVSFDVADYLGLSSHPALRAGAHKAIDDFGIQLASSRVYLSSPLYQKLEN</sequence>
<reference evidence="1 2" key="1">
    <citation type="submission" date="2020-04" db="EMBL/GenBank/DDBJ databases">
        <title>Complete genome of a Psychrophilic, Marine, Gas Vacuolate Bacterium Polaromonas vacuolata KCTC 22033T.</title>
        <authorList>
            <person name="Hwang K."/>
            <person name="Kim K.M."/>
        </authorList>
    </citation>
    <scope>NUCLEOTIDE SEQUENCE [LARGE SCALE GENOMIC DNA]</scope>
    <source>
        <strain evidence="1 2">KCTC 22033</strain>
    </source>
</reference>
<dbReference type="InterPro" id="IPR015421">
    <property type="entry name" value="PyrdxlP-dep_Trfase_major"/>
</dbReference>
<dbReference type="InterPro" id="IPR015422">
    <property type="entry name" value="PyrdxlP-dep_Trfase_small"/>
</dbReference>
<protein>
    <submittedName>
        <fullName evidence="1">8-amino-7-oxononanoate synthase</fullName>
        <ecNumber evidence="1">2.3.1.47</ecNumber>
    </submittedName>
</protein>
<keyword evidence="1" id="KW-0808">Transferase</keyword>